<sequence length="45" mass="4894">MAIGIVGDAGVRLISQFLPLMVSLLIVTGAFLMLHLTQELFEFST</sequence>
<keyword evidence="1" id="KW-0812">Transmembrane</keyword>
<keyword evidence="1" id="KW-0472">Membrane</keyword>
<dbReference type="AlphaFoldDB" id="A0A2P2K0I2"/>
<proteinExistence type="predicted"/>
<name>A0A2P2K0I2_RHIMU</name>
<organism evidence="2">
    <name type="scientific">Rhizophora mucronata</name>
    <name type="common">Asiatic mangrove</name>
    <dbReference type="NCBI Taxonomy" id="61149"/>
    <lineage>
        <taxon>Eukaryota</taxon>
        <taxon>Viridiplantae</taxon>
        <taxon>Streptophyta</taxon>
        <taxon>Embryophyta</taxon>
        <taxon>Tracheophyta</taxon>
        <taxon>Spermatophyta</taxon>
        <taxon>Magnoliopsida</taxon>
        <taxon>eudicotyledons</taxon>
        <taxon>Gunneridae</taxon>
        <taxon>Pentapetalae</taxon>
        <taxon>rosids</taxon>
        <taxon>fabids</taxon>
        <taxon>Malpighiales</taxon>
        <taxon>Rhizophoraceae</taxon>
        <taxon>Rhizophora</taxon>
    </lineage>
</organism>
<protein>
    <submittedName>
        <fullName evidence="2">V-type proton ATPase proteolipid subunit</fullName>
    </submittedName>
</protein>
<reference evidence="2" key="1">
    <citation type="submission" date="2018-02" db="EMBL/GenBank/DDBJ databases">
        <title>Rhizophora mucronata_Transcriptome.</title>
        <authorList>
            <person name="Meera S.P."/>
            <person name="Sreeshan A."/>
            <person name="Augustine A."/>
        </authorList>
    </citation>
    <scope>NUCLEOTIDE SEQUENCE</scope>
    <source>
        <tissue evidence="2">Leaf</tissue>
    </source>
</reference>
<keyword evidence="1" id="KW-1133">Transmembrane helix</keyword>
<feature type="transmembrane region" description="Helical" evidence="1">
    <location>
        <begin position="17"/>
        <end position="36"/>
    </location>
</feature>
<evidence type="ECO:0000256" key="1">
    <source>
        <dbReference type="SAM" id="Phobius"/>
    </source>
</evidence>
<accession>A0A2P2K0I2</accession>
<dbReference type="EMBL" id="GGEC01018744">
    <property type="protein sequence ID" value="MBW99227.1"/>
    <property type="molecule type" value="Transcribed_RNA"/>
</dbReference>
<evidence type="ECO:0000313" key="2">
    <source>
        <dbReference type="EMBL" id="MBW99227.1"/>
    </source>
</evidence>